<gene>
    <name evidence="1" type="ORF">NP596_13855</name>
</gene>
<evidence type="ECO:0000313" key="1">
    <source>
        <dbReference type="EMBL" id="MCQ8129544.1"/>
    </source>
</evidence>
<reference evidence="1 2" key="1">
    <citation type="submission" date="2022-07" db="EMBL/GenBank/DDBJ databases">
        <title>Methylomonas rivi sp. nov., Methylomonas rosea sp. nov., Methylomonas aureus sp. nov. and Methylomonas subterranea sp. nov., four novel methanotrophs isolated from a freshwater creek and the deep terrestrial subsurface.</title>
        <authorList>
            <person name="Abin C."/>
            <person name="Sankaranarayanan K."/>
            <person name="Garner C."/>
            <person name="Sindelar R."/>
            <person name="Kotary K."/>
            <person name="Garner R."/>
            <person name="Barclay S."/>
            <person name="Lawson P."/>
            <person name="Krumholz L."/>
        </authorList>
    </citation>
    <scope>NUCLEOTIDE SEQUENCE [LARGE SCALE GENOMIC DNA]</scope>
    <source>
        <strain evidence="1 2">WSC-6</strain>
    </source>
</reference>
<organism evidence="1 2">
    <name type="scientific">Methylomonas rivi</name>
    <dbReference type="NCBI Taxonomy" id="2952226"/>
    <lineage>
        <taxon>Bacteria</taxon>
        <taxon>Pseudomonadati</taxon>
        <taxon>Pseudomonadota</taxon>
        <taxon>Gammaproteobacteria</taxon>
        <taxon>Methylococcales</taxon>
        <taxon>Methylococcaceae</taxon>
        <taxon>Methylomonas</taxon>
    </lineage>
</organism>
<evidence type="ECO:0000313" key="2">
    <source>
        <dbReference type="Proteomes" id="UP001524586"/>
    </source>
</evidence>
<name>A0ABT1U803_9GAMM</name>
<sequence>MPTLLNVNGFKFFFYANEHEPMHIHISKGDEYAKIELATLKVLAILLNQKT</sequence>
<dbReference type="InterPro" id="IPR025427">
    <property type="entry name" value="DUF4160"/>
</dbReference>
<accession>A0ABT1U803</accession>
<dbReference type="Pfam" id="PF13711">
    <property type="entry name" value="DUF4160"/>
    <property type="match status" value="1"/>
</dbReference>
<proteinExistence type="predicted"/>
<dbReference type="RefSeq" id="WP_256615977.1">
    <property type="nucleotide sequence ID" value="NZ_JANIBK010000079.1"/>
</dbReference>
<protein>
    <submittedName>
        <fullName evidence="1">DUF4160 domain-containing protein</fullName>
    </submittedName>
</protein>
<dbReference type="EMBL" id="JANIBK010000079">
    <property type="protein sequence ID" value="MCQ8129544.1"/>
    <property type="molecule type" value="Genomic_DNA"/>
</dbReference>
<keyword evidence="2" id="KW-1185">Reference proteome</keyword>
<comment type="caution">
    <text evidence="1">The sequence shown here is derived from an EMBL/GenBank/DDBJ whole genome shotgun (WGS) entry which is preliminary data.</text>
</comment>
<dbReference type="Proteomes" id="UP001524586">
    <property type="component" value="Unassembled WGS sequence"/>
</dbReference>